<organism evidence="1 2">
    <name type="scientific">Adiantum capillus-veneris</name>
    <name type="common">Maidenhair fern</name>
    <dbReference type="NCBI Taxonomy" id="13818"/>
    <lineage>
        <taxon>Eukaryota</taxon>
        <taxon>Viridiplantae</taxon>
        <taxon>Streptophyta</taxon>
        <taxon>Embryophyta</taxon>
        <taxon>Tracheophyta</taxon>
        <taxon>Polypodiopsida</taxon>
        <taxon>Polypodiidae</taxon>
        <taxon>Polypodiales</taxon>
        <taxon>Pteridineae</taxon>
        <taxon>Pteridaceae</taxon>
        <taxon>Vittarioideae</taxon>
        <taxon>Adiantum</taxon>
    </lineage>
</organism>
<sequence>MRSRIVVAIDFGTTYSGHAVHIRGVSGSDDQQSVSRFFDWPGVKGIHSGSRRYCKTITALYYEGDEEQGRYELQSWGWPALDDFNEACKLARKAHNNAGFIPFDQVAAEYNNGVTLFRLADPLLRSDPSRHMAQQASTSFMPSNSISSSAATRRFGCYVTQFKLDLVLPAAKRQQKLPGDLTTERLIVDYLRSLVEFIMQMLRLTHDNTLRREEVEWCITVPSIWGVSAKQLMTACAEKAGMGNMRTSPRLEMILEPEGGSVYCQMELRRGPKKQLRKGEKMMIVDIGGGTIDLVVQAKAEEEEESIAVDEVVGSYGQLGGGTFVDAAFLELIAEKIGKAGFEQTCRQDPGVRMRILGWWQLVKQSFAGGPDARSISLDLQECPVMCNRLHQAWKEEQARLFGPQAPLEDDCLWLEPDELRQRIFDPEVDKVLNQIDLQVWTREVKVVMVVGGFSTSEYLQRRIRERFEGPERQILFPYEPGSAIIMGAVQLRLHNSIRSRIAQRTYGIESVRPKEAGDPTALLYVGNQKTGELKCKQVFHVLVHKGDRIPTGYAVKHLYKPGYKSQGSMRVDLYSTQLDTAPKFTNAHSCKFEGGFEFNIAEFRRLGTSWGKKPLGENRQVEIRLVFGASSIQVTALCKNFVTKDSSEATFIAPID</sequence>
<evidence type="ECO:0000313" key="2">
    <source>
        <dbReference type="Proteomes" id="UP000886520"/>
    </source>
</evidence>
<dbReference type="AlphaFoldDB" id="A0A9D4ZN91"/>
<reference evidence="1" key="1">
    <citation type="submission" date="2021-01" db="EMBL/GenBank/DDBJ databases">
        <title>Adiantum capillus-veneris genome.</title>
        <authorList>
            <person name="Fang Y."/>
            <person name="Liao Q."/>
        </authorList>
    </citation>
    <scope>NUCLEOTIDE SEQUENCE</scope>
    <source>
        <strain evidence="1">H3</strain>
        <tissue evidence="1">Leaf</tissue>
    </source>
</reference>
<dbReference type="InterPro" id="IPR043129">
    <property type="entry name" value="ATPase_NBD"/>
</dbReference>
<accession>A0A9D4ZN91</accession>
<comment type="caution">
    <text evidence="1">The sequence shown here is derived from an EMBL/GenBank/DDBJ whole genome shotgun (WGS) entry which is preliminary data.</text>
</comment>
<protein>
    <submittedName>
        <fullName evidence="1">Uncharacterized protein</fullName>
    </submittedName>
</protein>
<dbReference type="PANTHER" id="PTHR14187:SF5">
    <property type="entry name" value="HEAT SHOCK 70 KDA PROTEIN 12A"/>
    <property type="match status" value="1"/>
</dbReference>
<dbReference type="OrthoDB" id="546249at2759"/>
<dbReference type="Proteomes" id="UP000886520">
    <property type="component" value="Chromosome 6"/>
</dbReference>
<gene>
    <name evidence="1" type="ORF">GOP47_0006671</name>
</gene>
<dbReference type="Gene3D" id="3.30.420.40">
    <property type="match status" value="1"/>
</dbReference>
<keyword evidence="2" id="KW-1185">Reference proteome</keyword>
<proteinExistence type="predicted"/>
<dbReference type="PANTHER" id="PTHR14187">
    <property type="entry name" value="ALPHA KINASE/ELONGATION FACTOR 2 KINASE"/>
    <property type="match status" value="1"/>
</dbReference>
<dbReference type="SUPFAM" id="SSF53067">
    <property type="entry name" value="Actin-like ATPase domain"/>
    <property type="match status" value="2"/>
</dbReference>
<dbReference type="EMBL" id="JABFUD020000006">
    <property type="protein sequence ID" value="KAI5079000.1"/>
    <property type="molecule type" value="Genomic_DNA"/>
</dbReference>
<name>A0A9D4ZN91_ADICA</name>
<evidence type="ECO:0000313" key="1">
    <source>
        <dbReference type="EMBL" id="KAI5079000.1"/>
    </source>
</evidence>